<reference evidence="3" key="1">
    <citation type="submission" date="2016-02" db="EMBL/GenBank/DDBJ databases">
        <title>Draft genome sequence of Microdochium bolleyi, a fungal endophyte of beachgrass.</title>
        <authorList>
            <consortium name="DOE Joint Genome Institute"/>
            <person name="David A.S."/>
            <person name="May G."/>
            <person name="Haridas S."/>
            <person name="Lim J."/>
            <person name="Wang M."/>
            <person name="Labutti K."/>
            <person name="Lipzen A."/>
            <person name="Barry K."/>
            <person name="Grigoriev I.V."/>
        </authorList>
    </citation>
    <scope>NUCLEOTIDE SEQUENCE [LARGE SCALE GENOMIC DNA]</scope>
    <source>
        <strain evidence="3">J235TASD1</strain>
    </source>
</reference>
<dbReference type="OrthoDB" id="3501663at2759"/>
<dbReference type="PANTHER" id="PTHR22642:SF20">
    <property type="entry name" value="AMIDOHYDROLASE 3 DOMAIN-CONTAINING PROTEIN"/>
    <property type="match status" value="1"/>
</dbReference>
<dbReference type="InterPro" id="IPR013108">
    <property type="entry name" value="Amidohydro_3"/>
</dbReference>
<dbReference type="CDD" id="cd01300">
    <property type="entry name" value="YtcJ_like"/>
    <property type="match status" value="1"/>
</dbReference>
<dbReference type="PANTHER" id="PTHR22642">
    <property type="entry name" value="IMIDAZOLONEPROPIONASE"/>
    <property type="match status" value="1"/>
</dbReference>
<dbReference type="SUPFAM" id="SSF51338">
    <property type="entry name" value="Composite domain of metallo-dependent hydrolases"/>
    <property type="match status" value="1"/>
</dbReference>
<feature type="domain" description="Amidohydrolase 3" evidence="1">
    <location>
        <begin position="62"/>
        <end position="550"/>
    </location>
</feature>
<evidence type="ECO:0000313" key="3">
    <source>
        <dbReference type="Proteomes" id="UP000070501"/>
    </source>
</evidence>
<keyword evidence="3" id="KW-1185">Reference proteome</keyword>
<dbReference type="Gene3D" id="2.30.40.10">
    <property type="entry name" value="Urease, subunit C, domain 1"/>
    <property type="match status" value="1"/>
</dbReference>
<gene>
    <name evidence="2" type="ORF">Micbo1qcDRAFT_214319</name>
</gene>
<dbReference type="InterPro" id="IPR032466">
    <property type="entry name" value="Metal_Hydrolase"/>
</dbReference>
<dbReference type="GO" id="GO:0016810">
    <property type="term" value="F:hydrolase activity, acting on carbon-nitrogen (but not peptide) bonds"/>
    <property type="evidence" value="ECO:0007669"/>
    <property type="project" value="InterPro"/>
</dbReference>
<dbReference type="Proteomes" id="UP000070501">
    <property type="component" value="Unassembled WGS sequence"/>
</dbReference>
<dbReference type="EMBL" id="KQ964258">
    <property type="protein sequence ID" value="KXJ88428.1"/>
    <property type="molecule type" value="Genomic_DNA"/>
</dbReference>
<dbReference type="Gene3D" id="3.20.20.140">
    <property type="entry name" value="Metal-dependent hydrolases"/>
    <property type="match status" value="1"/>
</dbReference>
<dbReference type="InterPro" id="IPR011059">
    <property type="entry name" value="Metal-dep_hydrolase_composite"/>
</dbReference>
<keyword evidence="2" id="KW-0378">Hydrolase</keyword>
<name>A0A136IU61_9PEZI</name>
<dbReference type="AlphaFoldDB" id="A0A136IU61"/>
<accession>A0A136IU61</accession>
<proteinExistence type="predicted"/>
<dbReference type="InterPro" id="IPR033932">
    <property type="entry name" value="YtcJ-like"/>
</dbReference>
<dbReference type="InParanoid" id="A0A136IU61"/>
<protein>
    <submittedName>
        <fullName evidence="2">Amidohydrolase</fullName>
    </submittedName>
</protein>
<dbReference type="SUPFAM" id="SSF51556">
    <property type="entry name" value="Metallo-dependent hydrolases"/>
    <property type="match status" value="1"/>
</dbReference>
<organism evidence="2 3">
    <name type="scientific">Microdochium bolleyi</name>
    <dbReference type="NCBI Taxonomy" id="196109"/>
    <lineage>
        <taxon>Eukaryota</taxon>
        <taxon>Fungi</taxon>
        <taxon>Dikarya</taxon>
        <taxon>Ascomycota</taxon>
        <taxon>Pezizomycotina</taxon>
        <taxon>Sordariomycetes</taxon>
        <taxon>Xylariomycetidae</taxon>
        <taxon>Xylariales</taxon>
        <taxon>Microdochiaceae</taxon>
        <taxon>Microdochium</taxon>
    </lineage>
</organism>
<sequence>MTRKALFANARIARDHGSDSAHGHGSPATCMAVRGSTIVHIGNETDPEIAQFLRHGSVDRTDLGGHLVMPAFVDAHIHLLQLGISLTKVDVRDATTLEQVCDIVRTTAAAKPDDERLLFRGWRHGVTGHGGDIAAALDAIDSRPIYLDSDDLHAAWCSTSAIKEMGLTDAPDPEGGKIHRDKKTGRATGLLEEAAVLGIVWPFLGNILSRNQKLDCIRSAASEHNKLGYTAVIDMAMDEAYWELLKDLHAEGELSVRVAAHFLVMPDGDHDELRSRVTHVADLHKKFNLTSSPDLRVAGIKIICDGVVDGCTAAISTPYLTTGEFVQPVWTAEKLQVVLNAADAAGLQCALHAIGDEAVTMAVDGLETLPSRNRRHRIEHLELTRPQDARRLGELGITASVQPVHCDPSDVNNIWPSLVGHELCSRAFAYGEFHNHGAPMAIGTDAPTAPTPPWNNAFNATTRRSFRKPDFTGNGAEINPEFAMKLSDTLKAMSYGGAYSCFGEGVFGSLEKGKKADFIVIEGKTEDWEQDPVSLLSSRALSTWLGGVQVSGDHKRGESVR</sequence>
<dbReference type="Pfam" id="PF07969">
    <property type="entry name" value="Amidohydro_3"/>
    <property type="match status" value="1"/>
</dbReference>
<evidence type="ECO:0000313" key="2">
    <source>
        <dbReference type="EMBL" id="KXJ88428.1"/>
    </source>
</evidence>
<dbReference type="Gene3D" id="3.10.310.70">
    <property type="match status" value="1"/>
</dbReference>
<evidence type="ECO:0000259" key="1">
    <source>
        <dbReference type="Pfam" id="PF07969"/>
    </source>
</evidence>